<sequence>MIRSALLLAFAATSTLAAAAPASAPLTTISERSGFQATGRYDEVIALCGQFQKAYPKQVRCFEFGRTPEGRPMLALAVSRTGALTAEQAKKKGVPVMLIQGGIHAGEIDGKDAGFLALREALEGKAAPGALDKQ</sequence>
<comment type="similarity">
    <text evidence="2">Belongs to the peptidase M14 family.</text>
</comment>
<dbReference type="Pfam" id="PF00246">
    <property type="entry name" value="Peptidase_M14"/>
    <property type="match status" value="1"/>
</dbReference>
<keyword evidence="3" id="KW-0732">Signal</keyword>
<gene>
    <name evidence="5" type="ORF">RCOM_2054270</name>
</gene>
<keyword evidence="6" id="KW-1185">Reference proteome</keyword>
<name>B9TQR5_RICCO</name>
<dbReference type="GO" id="GO:0008270">
    <property type="term" value="F:zinc ion binding"/>
    <property type="evidence" value="ECO:0007669"/>
    <property type="project" value="InterPro"/>
</dbReference>
<dbReference type="GO" id="GO:0006508">
    <property type="term" value="P:proteolysis"/>
    <property type="evidence" value="ECO:0007669"/>
    <property type="project" value="InterPro"/>
</dbReference>
<dbReference type="PANTHER" id="PTHR11705">
    <property type="entry name" value="PROTEASE FAMILY M14 CARBOXYPEPTIDASE A,B"/>
    <property type="match status" value="1"/>
</dbReference>
<organism evidence="5 6">
    <name type="scientific">Ricinus communis</name>
    <name type="common">Castor bean</name>
    <dbReference type="NCBI Taxonomy" id="3988"/>
    <lineage>
        <taxon>Eukaryota</taxon>
        <taxon>Viridiplantae</taxon>
        <taxon>Streptophyta</taxon>
        <taxon>Embryophyta</taxon>
        <taxon>Tracheophyta</taxon>
        <taxon>Spermatophyta</taxon>
        <taxon>Magnoliopsida</taxon>
        <taxon>eudicotyledons</taxon>
        <taxon>Gunneridae</taxon>
        <taxon>Pentapetalae</taxon>
        <taxon>rosids</taxon>
        <taxon>fabids</taxon>
        <taxon>Malpighiales</taxon>
        <taxon>Euphorbiaceae</taxon>
        <taxon>Acalyphoideae</taxon>
        <taxon>Acalypheae</taxon>
        <taxon>Ricinus</taxon>
    </lineage>
</organism>
<feature type="signal peptide" evidence="3">
    <location>
        <begin position="1"/>
        <end position="19"/>
    </location>
</feature>
<dbReference type="EMBL" id="EQ999197">
    <property type="protein sequence ID" value="EEF21799.1"/>
    <property type="molecule type" value="Genomic_DNA"/>
</dbReference>
<proteinExistence type="inferred from homology"/>
<evidence type="ECO:0000259" key="4">
    <source>
        <dbReference type="Pfam" id="PF00246"/>
    </source>
</evidence>
<dbReference type="SUPFAM" id="SSF53187">
    <property type="entry name" value="Zn-dependent exopeptidases"/>
    <property type="match status" value="1"/>
</dbReference>
<reference evidence="6" key="1">
    <citation type="journal article" date="2010" name="Nat. Biotechnol.">
        <title>Draft genome sequence of the oilseed species Ricinus communis.</title>
        <authorList>
            <person name="Chan A.P."/>
            <person name="Crabtree J."/>
            <person name="Zhao Q."/>
            <person name="Lorenzi H."/>
            <person name="Orvis J."/>
            <person name="Puiu D."/>
            <person name="Melake-Berhan A."/>
            <person name="Jones K.M."/>
            <person name="Redman J."/>
            <person name="Chen G."/>
            <person name="Cahoon E.B."/>
            <person name="Gedil M."/>
            <person name="Stanke M."/>
            <person name="Haas B.J."/>
            <person name="Wortman J.R."/>
            <person name="Fraser-Liggett C.M."/>
            <person name="Ravel J."/>
            <person name="Rabinowicz P.D."/>
        </authorList>
    </citation>
    <scope>NUCLEOTIDE SEQUENCE [LARGE SCALE GENOMIC DNA]</scope>
    <source>
        <strain evidence="6">cv. Hale</strain>
    </source>
</reference>
<protein>
    <recommendedName>
        <fullName evidence="4">Peptidase M14 domain-containing protein</fullName>
    </recommendedName>
</protein>
<dbReference type="Gene3D" id="3.40.630.10">
    <property type="entry name" value="Zn peptidases"/>
    <property type="match status" value="1"/>
</dbReference>
<evidence type="ECO:0000313" key="6">
    <source>
        <dbReference type="Proteomes" id="UP000008311"/>
    </source>
</evidence>
<feature type="domain" description="Peptidase M14" evidence="4">
    <location>
        <begin position="46"/>
        <end position="123"/>
    </location>
</feature>
<evidence type="ECO:0000256" key="2">
    <source>
        <dbReference type="ARBA" id="ARBA00005988"/>
    </source>
</evidence>
<evidence type="ECO:0000313" key="5">
    <source>
        <dbReference type="EMBL" id="EEF21799.1"/>
    </source>
</evidence>
<comment type="cofactor">
    <cofactor evidence="1">
        <name>Zn(2+)</name>
        <dbReference type="ChEBI" id="CHEBI:29105"/>
    </cofactor>
</comment>
<dbReference type="GO" id="GO:0004181">
    <property type="term" value="F:metallocarboxypeptidase activity"/>
    <property type="evidence" value="ECO:0007669"/>
    <property type="project" value="InterPro"/>
</dbReference>
<feature type="non-terminal residue" evidence="5">
    <location>
        <position position="134"/>
    </location>
</feature>
<dbReference type="PANTHER" id="PTHR11705:SF145">
    <property type="entry name" value="PEPTIDASE M14 CARBOXYPEPTIDASE A DOMAIN-CONTAINING PROTEIN"/>
    <property type="match status" value="1"/>
</dbReference>
<dbReference type="Proteomes" id="UP000008311">
    <property type="component" value="Unassembled WGS sequence"/>
</dbReference>
<dbReference type="InterPro" id="IPR000834">
    <property type="entry name" value="Peptidase_M14"/>
</dbReference>
<feature type="chain" id="PRO_5002890383" description="Peptidase M14 domain-containing protein" evidence="3">
    <location>
        <begin position="20"/>
        <end position="134"/>
    </location>
</feature>
<dbReference type="AlphaFoldDB" id="B9TQR5"/>
<dbReference type="InParanoid" id="B9TQR5"/>
<accession>B9TQR5</accession>
<evidence type="ECO:0000256" key="1">
    <source>
        <dbReference type="ARBA" id="ARBA00001947"/>
    </source>
</evidence>
<evidence type="ECO:0000256" key="3">
    <source>
        <dbReference type="SAM" id="SignalP"/>
    </source>
</evidence>